<keyword evidence="3" id="KW-1185">Reference proteome</keyword>
<dbReference type="Pfam" id="PF03819">
    <property type="entry name" value="MazG"/>
    <property type="match status" value="2"/>
</dbReference>
<protein>
    <submittedName>
        <fullName evidence="2">Nucleoside triphosphate pyrophosphohydrolase</fullName>
    </submittedName>
</protein>
<dbReference type="InterPro" id="IPR004518">
    <property type="entry name" value="MazG-like_dom"/>
</dbReference>
<sequence>MSQTPDSAELDALLVSQPKNIIQPLLNIMEKLRDPETGCPWDKQQTFASIVPFTLEEAYEVADAIEQADLTSLPDELGDLLFQVVFYCQLGKEQGLFDFATVVDKICDKLTRRHPHVFHQQSALKLGSTNSAPTNTVPTNNDTAIDNAEKVKQSWEAIKQTEREQKQQFSLLDDIPVSLPALNRAIKIQKRVAKVGFDWPDLAPVVAKVHEEIDEVMEEAKHLQAEPEIYQAKVVDEMGDLLFAVANMARHLGVNPESALRQANQKFERRFKGVESLAEKSTKPMSEHTLEELDAYWDTVKQTERSK</sequence>
<evidence type="ECO:0000313" key="3">
    <source>
        <dbReference type="Proteomes" id="UP000191820"/>
    </source>
</evidence>
<dbReference type="InterPro" id="IPR048015">
    <property type="entry name" value="NTP-PPase_MazG-like_N"/>
</dbReference>
<dbReference type="CDD" id="cd11529">
    <property type="entry name" value="NTP-PPase_MazG_Cterm"/>
    <property type="match status" value="1"/>
</dbReference>
<dbReference type="InterPro" id="IPR011551">
    <property type="entry name" value="NTP_PyrPHydrolase_MazG"/>
</dbReference>
<name>A0ABM6JPW9_9GAMM</name>
<dbReference type="InterPro" id="IPR048011">
    <property type="entry name" value="NTP-PPase_MazG-like_C"/>
</dbReference>
<evidence type="ECO:0000259" key="1">
    <source>
        <dbReference type="Pfam" id="PF03819"/>
    </source>
</evidence>
<gene>
    <name evidence="2" type="ORF">SJ2017_3109</name>
</gene>
<reference evidence="2 3" key="1">
    <citation type="submission" date="2017-03" db="EMBL/GenBank/DDBJ databases">
        <title>Genome sequencing of Shewanella japonica KCTC 22435.</title>
        <authorList>
            <person name="Kim K.M."/>
        </authorList>
    </citation>
    <scope>NUCLEOTIDE SEQUENCE [LARGE SCALE GENOMIC DNA]</scope>
    <source>
        <strain evidence="2 3">KCTC 22435</strain>
    </source>
</reference>
<dbReference type="PANTHER" id="PTHR30522:SF0">
    <property type="entry name" value="NUCLEOSIDE TRIPHOSPHATE PYROPHOSPHOHYDROLASE"/>
    <property type="match status" value="1"/>
</dbReference>
<proteinExistence type="predicted"/>
<dbReference type="NCBIfam" id="TIGR00444">
    <property type="entry name" value="mazG"/>
    <property type="match status" value="1"/>
</dbReference>
<dbReference type="CDD" id="cd11528">
    <property type="entry name" value="NTP-PPase_MazG_Nterm"/>
    <property type="match status" value="1"/>
</dbReference>
<dbReference type="Proteomes" id="UP000191820">
    <property type="component" value="Chromosome"/>
</dbReference>
<dbReference type="EMBL" id="CP020472">
    <property type="protein sequence ID" value="ARD23378.1"/>
    <property type="molecule type" value="Genomic_DNA"/>
</dbReference>
<dbReference type="Gene3D" id="1.10.287.1080">
    <property type="entry name" value="MazG-like"/>
    <property type="match status" value="2"/>
</dbReference>
<organism evidence="2 3">
    <name type="scientific">Shewanella japonica</name>
    <dbReference type="NCBI Taxonomy" id="93973"/>
    <lineage>
        <taxon>Bacteria</taxon>
        <taxon>Pseudomonadati</taxon>
        <taxon>Pseudomonadota</taxon>
        <taxon>Gammaproteobacteria</taxon>
        <taxon>Alteromonadales</taxon>
        <taxon>Shewanellaceae</taxon>
        <taxon>Shewanella</taxon>
    </lineage>
</organism>
<dbReference type="NCBIfam" id="NF007113">
    <property type="entry name" value="PRK09562.1"/>
    <property type="match status" value="1"/>
</dbReference>
<accession>A0ABM6JPW9</accession>
<evidence type="ECO:0000313" key="2">
    <source>
        <dbReference type="EMBL" id="ARD23378.1"/>
    </source>
</evidence>
<feature type="domain" description="NTP pyrophosphohydrolase MazG-like" evidence="1">
    <location>
        <begin position="45"/>
        <end position="118"/>
    </location>
</feature>
<dbReference type="SUPFAM" id="SSF101386">
    <property type="entry name" value="all-alpha NTP pyrophosphatases"/>
    <property type="match status" value="2"/>
</dbReference>
<feature type="domain" description="NTP pyrophosphohydrolase MazG-like" evidence="1">
    <location>
        <begin position="207"/>
        <end position="272"/>
    </location>
</feature>
<dbReference type="PANTHER" id="PTHR30522">
    <property type="entry name" value="NUCLEOSIDE TRIPHOSPHATE PYROPHOSPHOHYDROLASE"/>
    <property type="match status" value="1"/>
</dbReference>